<gene>
    <name evidence="14" type="ORF">CONLIGDRAFT_608914</name>
</gene>
<evidence type="ECO:0000256" key="8">
    <source>
        <dbReference type="ARBA" id="ARBA00023128"/>
    </source>
</evidence>
<feature type="transmembrane region" description="Helical" evidence="13">
    <location>
        <begin position="6"/>
        <end position="24"/>
    </location>
</feature>
<dbReference type="STRING" id="1408157.A0A1J7K5P1"/>
<evidence type="ECO:0000256" key="11">
    <source>
        <dbReference type="RuleBase" id="RU367005"/>
    </source>
</evidence>
<evidence type="ECO:0000256" key="9">
    <source>
        <dbReference type="ARBA" id="ARBA00023136"/>
    </source>
</evidence>
<keyword evidence="3 11" id="KW-0813">Transport</keyword>
<dbReference type="OrthoDB" id="2125027at2759"/>
<evidence type="ECO:0000256" key="2">
    <source>
        <dbReference type="ARBA" id="ARBA00007333"/>
    </source>
</evidence>
<evidence type="ECO:0000256" key="1">
    <source>
        <dbReference type="ARBA" id="ARBA00004273"/>
    </source>
</evidence>
<keyword evidence="13" id="KW-1133">Transmembrane helix</keyword>
<dbReference type="InterPro" id="IPR008386">
    <property type="entry name" value="ATP_synth_F0_esu_mt"/>
</dbReference>
<evidence type="ECO:0000256" key="5">
    <source>
        <dbReference type="ARBA" id="ARBA00022781"/>
    </source>
</evidence>
<evidence type="ECO:0000256" key="12">
    <source>
        <dbReference type="SAM" id="MobiDB-lite"/>
    </source>
</evidence>
<dbReference type="Pfam" id="PF05680">
    <property type="entry name" value="ATP-synt_E"/>
    <property type="match status" value="1"/>
</dbReference>
<dbReference type="InParanoid" id="A0A1J7K5P1"/>
<evidence type="ECO:0000256" key="6">
    <source>
        <dbReference type="ARBA" id="ARBA00022792"/>
    </source>
</evidence>
<keyword evidence="9 13" id="KW-0472">Membrane</keyword>
<dbReference type="Proteomes" id="UP000182658">
    <property type="component" value="Unassembled WGS sequence"/>
</dbReference>
<dbReference type="FunCoup" id="A0A1J7K5P1">
    <property type="interactions" value="88"/>
</dbReference>
<protein>
    <recommendedName>
        <fullName evidence="11">ATP synthase F(0) complex subunit e, mitochondrial</fullName>
    </recommendedName>
</protein>
<evidence type="ECO:0000256" key="4">
    <source>
        <dbReference type="ARBA" id="ARBA00022547"/>
    </source>
</evidence>
<dbReference type="AlphaFoldDB" id="A0A1J7K5P1"/>
<comment type="similarity">
    <text evidence="2 11">Belongs to the ATPase e subunit family.</text>
</comment>
<keyword evidence="5 11" id="KW-0375">Hydrogen ion transport</keyword>
<evidence type="ECO:0000256" key="10">
    <source>
        <dbReference type="ARBA" id="ARBA00023310"/>
    </source>
</evidence>
<feature type="region of interest" description="Disordered" evidence="12">
    <location>
        <begin position="55"/>
        <end position="79"/>
    </location>
</feature>
<keyword evidence="8 11" id="KW-0496">Mitochondrion</keyword>
<comment type="subunit">
    <text evidence="11">F-type ATPases have 2 components, CF(1) - the catalytic core - and CF(0) - the membrane proton channel. CF(1) and CF(0) have multiple subunits.</text>
</comment>
<evidence type="ECO:0000313" key="15">
    <source>
        <dbReference type="Proteomes" id="UP000182658"/>
    </source>
</evidence>
<reference evidence="14 15" key="1">
    <citation type="submission" date="2016-10" db="EMBL/GenBank/DDBJ databases">
        <title>Draft genome sequence of Coniochaeta ligniaria NRRL30616, a lignocellulolytic fungus for bioabatement of inhibitors in plant biomass hydrolysates.</title>
        <authorList>
            <consortium name="DOE Joint Genome Institute"/>
            <person name="Jimenez D.J."/>
            <person name="Hector R.E."/>
            <person name="Riley R."/>
            <person name="Sun H."/>
            <person name="Grigoriev I.V."/>
            <person name="Van Elsas J.D."/>
            <person name="Nichols N.N."/>
        </authorList>
    </citation>
    <scope>NUCLEOTIDE SEQUENCE [LARGE SCALE GENOMIC DNA]</scope>
    <source>
        <strain evidence="14 15">NRRL 30616</strain>
    </source>
</reference>
<keyword evidence="6 11" id="KW-0999">Mitochondrion inner membrane</keyword>
<dbReference type="GO" id="GO:0015986">
    <property type="term" value="P:proton motive force-driven ATP synthesis"/>
    <property type="evidence" value="ECO:0007669"/>
    <property type="project" value="InterPro"/>
</dbReference>
<dbReference type="GO" id="GO:0045259">
    <property type="term" value="C:proton-transporting ATP synthase complex"/>
    <property type="evidence" value="ECO:0007669"/>
    <property type="project" value="UniProtKB-UniRule"/>
</dbReference>
<keyword evidence="13" id="KW-0812">Transmembrane</keyword>
<dbReference type="GO" id="GO:0005743">
    <property type="term" value="C:mitochondrial inner membrane"/>
    <property type="evidence" value="ECO:0007669"/>
    <property type="project" value="UniProtKB-SubCell"/>
</dbReference>
<dbReference type="GO" id="GO:0015078">
    <property type="term" value="F:proton transmembrane transporter activity"/>
    <property type="evidence" value="ECO:0007669"/>
    <property type="project" value="InterPro"/>
</dbReference>
<organism evidence="14 15">
    <name type="scientific">Coniochaeta ligniaria NRRL 30616</name>
    <dbReference type="NCBI Taxonomy" id="1408157"/>
    <lineage>
        <taxon>Eukaryota</taxon>
        <taxon>Fungi</taxon>
        <taxon>Dikarya</taxon>
        <taxon>Ascomycota</taxon>
        <taxon>Pezizomycotina</taxon>
        <taxon>Sordariomycetes</taxon>
        <taxon>Sordariomycetidae</taxon>
        <taxon>Coniochaetales</taxon>
        <taxon>Coniochaetaceae</taxon>
        <taxon>Coniochaeta</taxon>
    </lineage>
</organism>
<evidence type="ECO:0000256" key="13">
    <source>
        <dbReference type="SAM" id="Phobius"/>
    </source>
</evidence>
<evidence type="ECO:0000256" key="3">
    <source>
        <dbReference type="ARBA" id="ARBA00022448"/>
    </source>
</evidence>
<accession>A0A1J7K5P1</accession>
<comment type="subcellular location">
    <subcellularLocation>
        <location evidence="1 11">Mitochondrion inner membrane</location>
    </subcellularLocation>
</comment>
<dbReference type="EMBL" id="KV875093">
    <property type="protein sequence ID" value="OIW35546.1"/>
    <property type="molecule type" value="Genomic_DNA"/>
</dbReference>
<name>A0A1J7K5P1_9PEZI</name>
<comment type="function">
    <text evidence="11">Subunit e, of the mitochondrial membrane ATP synthase complex (F(1)F(0) ATP synthase or Complex V) that produces ATP from ADP in the presence of a proton gradient across the membrane which is generated by electron transport complexes of the respiratory chain. ATP synthase complex consist of a soluble F(1) head domain - the catalytic core - and a membrane F(1) domain - the membrane proton channel. These two domains are linked by a central stalk rotating inside the F(1) region and a stationary peripheral stalk. During catalysis, ATP synthesis in the catalytic domain of F(1) is coupled via a rotary mechanism of the central stalk subunits to proton translocation. In vivo, can only synthesize ATP although its ATP hydrolase activity can be activated artificially in vitro. Part of the complex F(0) domain.</text>
</comment>
<keyword evidence="7 11" id="KW-0406">Ion transport</keyword>
<evidence type="ECO:0000256" key="7">
    <source>
        <dbReference type="ARBA" id="ARBA00023065"/>
    </source>
</evidence>
<sequence>MSATSGVNVLRYSALAVGVFYGFYHQRKITQHVRSEQAQREYKHKEQLIQQAKAEYAKTKQPASAKAESKTSGPKLDLNDPNFDIEALISSLMEEKA</sequence>
<keyword evidence="4 11" id="KW-0138">CF(0)</keyword>
<evidence type="ECO:0000313" key="14">
    <source>
        <dbReference type="EMBL" id="OIW35546.1"/>
    </source>
</evidence>
<proteinExistence type="inferred from homology"/>
<keyword evidence="10 11" id="KW-0066">ATP synthesis</keyword>
<keyword evidence="15" id="KW-1185">Reference proteome</keyword>